<dbReference type="NCBIfam" id="NF010783">
    <property type="entry name" value="PRK14186.1"/>
    <property type="match status" value="1"/>
</dbReference>
<evidence type="ECO:0000256" key="2">
    <source>
        <dbReference type="ARBA" id="ARBA00011738"/>
    </source>
</evidence>
<dbReference type="EC" id="3.5.4.9" evidence="12"/>
<evidence type="ECO:0000259" key="13">
    <source>
        <dbReference type="Pfam" id="PF00763"/>
    </source>
</evidence>
<protein>
    <recommendedName>
        <fullName evidence="12">Bifunctional protein FolD</fullName>
    </recommendedName>
    <domain>
        <recommendedName>
            <fullName evidence="12">Methylenetetrahydrofolate dehydrogenase</fullName>
            <ecNumber evidence="12">1.5.1.5</ecNumber>
        </recommendedName>
    </domain>
    <domain>
        <recommendedName>
            <fullName evidence="12">Methenyltetrahydrofolate cyclohydrolase</fullName>
            <ecNumber evidence="12">3.5.4.9</ecNumber>
        </recommendedName>
    </domain>
</protein>
<comment type="pathway">
    <text evidence="1 12">One-carbon metabolism; tetrahydrofolate interconversion.</text>
</comment>
<keyword evidence="9 12" id="KW-0368">Histidine biosynthesis</keyword>
<dbReference type="GO" id="GO:0004477">
    <property type="term" value="F:methenyltetrahydrofolate cyclohydrolase activity"/>
    <property type="evidence" value="ECO:0007669"/>
    <property type="project" value="UniProtKB-UniRule"/>
</dbReference>
<keyword evidence="7 12" id="KW-0521">NADP</keyword>
<dbReference type="GO" id="GO:0000105">
    <property type="term" value="P:L-histidine biosynthetic process"/>
    <property type="evidence" value="ECO:0007669"/>
    <property type="project" value="UniProtKB-KW"/>
</dbReference>
<dbReference type="STRING" id="638303.Thal_0342"/>
<dbReference type="SUPFAM" id="SSF53223">
    <property type="entry name" value="Aminoacid dehydrogenase-like, N-terminal domain"/>
    <property type="match status" value="1"/>
</dbReference>
<evidence type="ECO:0000313" key="16">
    <source>
        <dbReference type="Proteomes" id="UP000002043"/>
    </source>
</evidence>
<comment type="similarity">
    <text evidence="12">Belongs to the tetrahydrofolate dehydrogenase/cyclohydrolase family.</text>
</comment>
<feature type="binding site" evidence="12">
    <location>
        <position position="237"/>
    </location>
    <ligand>
        <name>NADP(+)</name>
        <dbReference type="ChEBI" id="CHEBI:58349"/>
    </ligand>
</feature>
<proteinExistence type="inferred from homology"/>
<dbReference type="InterPro" id="IPR036291">
    <property type="entry name" value="NAD(P)-bd_dom_sf"/>
</dbReference>
<dbReference type="Pfam" id="PF00763">
    <property type="entry name" value="THF_DHG_CYH"/>
    <property type="match status" value="1"/>
</dbReference>
<gene>
    <name evidence="12" type="primary">folD</name>
    <name evidence="15" type="ordered locus">Thal_0342</name>
</gene>
<comment type="subunit">
    <text evidence="2 12">Homodimer.</text>
</comment>
<dbReference type="EMBL" id="CP001931">
    <property type="protein sequence ID" value="ADC88977.1"/>
    <property type="molecule type" value="Genomic_DNA"/>
</dbReference>
<dbReference type="PRINTS" id="PR00085">
    <property type="entry name" value="THFDHDRGNASE"/>
</dbReference>
<evidence type="ECO:0000256" key="12">
    <source>
        <dbReference type="HAMAP-Rule" id="MF_01576"/>
    </source>
</evidence>
<dbReference type="FunFam" id="3.40.50.720:FF:000094">
    <property type="entry name" value="Bifunctional protein FolD"/>
    <property type="match status" value="1"/>
</dbReference>
<feature type="binding site" evidence="12">
    <location>
        <begin position="171"/>
        <end position="173"/>
    </location>
    <ligand>
        <name>NADP(+)</name>
        <dbReference type="ChEBI" id="CHEBI:58349"/>
    </ligand>
</feature>
<evidence type="ECO:0000256" key="9">
    <source>
        <dbReference type="ARBA" id="ARBA00023102"/>
    </source>
</evidence>
<keyword evidence="8 12" id="KW-0560">Oxidoreductase</keyword>
<evidence type="ECO:0000256" key="8">
    <source>
        <dbReference type="ARBA" id="ARBA00023002"/>
    </source>
</evidence>
<evidence type="ECO:0000313" key="15">
    <source>
        <dbReference type="EMBL" id="ADC88977.1"/>
    </source>
</evidence>
<comment type="catalytic activity">
    <reaction evidence="12">
        <text>(6R)-5,10-methylene-5,6,7,8-tetrahydrofolate + NADP(+) = (6R)-5,10-methenyltetrahydrofolate + NADPH</text>
        <dbReference type="Rhea" id="RHEA:22812"/>
        <dbReference type="ChEBI" id="CHEBI:15636"/>
        <dbReference type="ChEBI" id="CHEBI:57455"/>
        <dbReference type="ChEBI" id="CHEBI:57783"/>
        <dbReference type="ChEBI" id="CHEBI:58349"/>
        <dbReference type="EC" id="1.5.1.5"/>
    </reaction>
</comment>
<dbReference type="NCBIfam" id="NF008058">
    <property type="entry name" value="PRK10792.1"/>
    <property type="match status" value="1"/>
</dbReference>
<dbReference type="HAMAP" id="MF_01576">
    <property type="entry name" value="THF_DHG_CYH"/>
    <property type="match status" value="1"/>
</dbReference>
<dbReference type="CDD" id="cd01080">
    <property type="entry name" value="NAD_bind_m-THF_DH_Cyclohyd"/>
    <property type="match status" value="1"/>
</dbReference>
<keyword evidence="6 12" id="KW-0378">Hydrolase</keyword>
<dbReference type="SUPFAM" id="SSF51735">
    <property type="entry name" value="NAD(P)-binding Rossmann-fold domains"/>
    <property type="match status" value="1"/>
</dbReference>
<dbReference type="HOGENOM" id="CLU_034045_2_1_0"/>
<evidence type="ECO:0000256" key="6">
    <source>
        <dbReference type="ARBA" id="ARBA00022801"/>
    </source>
</evidence>
<keyword evidence="5 12" id="KW-0658">Purine biosynthesis</keyword>
<dbReference type="GO" id="GO:0005829">
    <property type="term" value="C:cytosol"/>
    <property type="evidence" value="ECO:0007669"/>
    <property type="project" value="TreeGrafter"/>
</dbReference>
<evidence type="ECO:0000259" key="14">
    <source>
        <dbReference type="Pfam" id="PF02882"/>
    </source>
</evidence>
<comment type="catalytic activity">
    <reaction evidence="12">
        <text>(6R)-5,10-methenyltetrahydrofolate + H2O = (6R)-10-formyltetrahydrofolate + H(+)</text>
        <dbReference type="Rhea" id="RHEA:23700"/>
        <dbReference type="ChEBI" id="CHEBI:15377"/>
        <dbReference type="ChEBI" id="CHEBI:15378"/>
        <dbReference type="ChEBI" id="CHEBI:57455"/>
        <dbReference type="ChEBI" id="CHEBI:195366"/>
        <dbReference type="EC" id="3.5.4.9"/>
    </reaction>
</comment>
<dbReference type="GO" id="GO:0004488">
    <property type="term" value="F:methylenetetrahydrofolate dehydrogenase (NADP+) activity"/>
    <property type="evidence" value="ECO:0007669"/>
    <property type="project" value="UniProtKB-UniRule"/>
</dbReference>
<dbReference type="Pfam" id="PF02882">
    <property type="entry name" value="THF_DHG_CYH_C"/>
    <property type="match status" value="1"/>
</dbReference>
<evidence type="ECO:0000256" key="3">
    <source>
        <dbReference type="ARBA" id="ARBA00022563"/>
    </source>
</evidence>
<dbReference type="GO" id="GO:0006164">
    <property type="term" value="P:purine nucleotide biosynthetic process"/>
    <property type="evidence" value="ECO:0007669"/>
    <property type="project" value="UniProtKB-KW"/>
</dbReference>
<dbReference type="InterPro" id="IPR046346">
    <property type="entry name" value="Aminoacid_DH-like_N_sf"/>
</dbReference>
<evidence type="ECO:0000256" key="5">
    <source>
        <dbReference type="ARBA" id="ARBA00022755"/>
    </source>
</evidence>
<dbReference type="RefSeq" id="WP_012991384.1">
    <property type="nucleotide sequence ID" value="NC_013894.1"/>
</dbReference>
<dbReference type="PANTHER" id="PTHR48099">
    <property type="entry name" value="C-1-TETRAHYDROFOLATE SYNTHASE, CYTOPLASMIC-RELATED"/>
    <property type="match status" value="1"/>
</dbReference>
<feature type="domain" description="Tetrahydrofolate dehydrogenase/cyclohydrolase NAD(P)-binding" evidence="14">
    <location>
        <begin position="145"/>
        <end position="286"/>
    </location>
</feature>
<dbReference type="Gene3D" id="3.40.50.720">
    <property type="entry name" value="NAD(P)-binding Rossmann-like Domain"/>
    <property type="match status" value="1"/>
</dbReference>
<dbReference type="FunFam" id="3.40.50.10860:FF:000005">
    <property type="entry name" value="C-1-tetrahydrofolate synthase, cytoplasmic, putative"/>
    <property type="match status" value="1"/>
</dbReference>
<keyword evidence="11 12" id="KW-0511">Multifunctional enzyme</keyword>
<name>D3SP90_THEAH</name>
<evidence type="ECO:0000256" key="1">
    <source>
        <dbReference type="ARBA" id="ARBA00004777"/>
    </source>
</evidence>
<evidence type="ECO:0000256" key="11">
    <source>
        <dbReference type="ARBA" id="ARBA00023268"/>
    </source>
</evidence>
<comment type="function">
    <text evidence="12">Catalyzes the oxidation of 5,10-methylenetetrahydrofolate to 5,10-methenyltetrahydrofolate and then the hydrolysis of 5,10-methenyltetrahydrofolate to 10-formyltetrahydrofolate.</text>
</comment>
<keyword evidence="3 12" id="KW-0554">One-carbon metabolism</keyword>
<dbReference type="PROSITE" id="PS00767">
    <property type="entry name" value="THF_DHG_CYH_2"/>
    <property type="match status" value="1"/>
</dbReference>
<dbReference type="KEGG" id="tal:Thal_0342"/>
<dbReference type="EC" id="1.5.1.5" evidence="12"/>
<dbReference type="GO" id="GO:0035999">
    <property type="term" value="P:tetrahydrofolate interconversion"/>
    <property type="evidence" value="ECO:0007669"/>
    <property type="project" value="UniProtKB-UniRule"/>
</dbReference>
<dbReference type="InterPro" id="IPR020867">
    <property type="entry name" value="THF_DH/CycHdrlase_CS"/>
</dbReference>
<keyword evidence="16" id="KW-1185">Reference proteome</keyword>
<sequence length="295" mass="32142">MEKGVIPQILDGKAVAEVIREQIRREIEFYVTKGLRPPCLAVVLVGDDPPSHIYVKNKRLACEKVGITSLLYHLPANTSSEELLDLIADLNARDEVDGILVQLPLPPHIPLHEVITAISPRKDVDGFTPENMGKLIARMEDGFIPCTPLGIDLLLRHYNIPLKGKDVVVVGAGFIVGRPLSMLLLWRDATVTVCHIHTKDLKRHTLTADILISATGVPHLIKGDMVKEGAVVIDVGISRLGDKIVGDVDYQSVKDKASAITPVPGGVGPMTVTALLLNTLKAYKRNIKGLNLNRL</sequence>
<dbReference type="InterPro" id="IPR020630">
    <property type="entry name" value="THF_DH/CycHdrlase_cat_dom"/>
</dbReference>
<evidence type="ECO:0000256" key="7">
    <source>
        <dbReference type="ARBA" id="ARBA00022857"/>
    </source>
</evidence>
<dbReference type="Proteomes" id="UP000002043">
    <property type="component" value="Chromosome"/>
</dbReference>
<dbReference type="UniPathway" id="UPA00193"/>
<reference evidence="16" key="1">
    <citation type="journal article" date="2010" name="Stand. Genomic Sci.">
        <title>Complete genome sequence of Thermocrinis albus type strain (HI 11/12T).</title>
        <authorList>
            <person name="Wirth R."/>
            <person name="Sikorski J."/>
            <person name="Brambilla E."/>
            <person name="Misra M."/>
            <person name="Lapidus A."/>
            <person name="Copeland A."/>
            <person name="Nolan M."/>
            <person name="Lucas S."/>
            <person name="Chen F."/>
            <person name="Tice H."/>
            <person name="Cheng J.F."/>
            <person name="Han C."/>
            <person name="Detter J.C."/>
            <person name="Tapia R."/>
            <person name="Bruce D."/>
            <person name="Goodwin L."/>
            <person name="Pitluck S."/>
            <person name="Pati A."/>
            <person name="Anderson I."/>
            <person name="Ivanova N."/>
            <person name="Mavromatis K."/>
            <person name="Mikhailova N."/>
            <person name="Chen A."/>
            <person name="Palaniappan K."/>
            <person name="Bilek Y."/>
            <person name="Hader T."/>
            <person name="Land M."/>
            <person name="Hauser L."/>
            <person name="Chang Y.J."/>
            <person name="Jeffries C.D."/>
            <person name="Tindall B.J."/>
            <person name="Rohde M."/>
            <person name="Goker M."/>
            <person name="Bristow J."/>
            <person name="Eisen J.A."/>
            <person name="Markowitz V."/>
            <person name="Hugenholtz P."/>
            <person name="Kyrpides N.C."/>
            <person name="Klenk H.P."/>
        </authorList>
    </citation>
    <scope>NUCLEOTIDE SEQUENCE [LARGE SCALE GENOMIC DNA]</scope>
    <source>
        <strain evidence="16">DSM 14484 / JCM 11386 / HI 11/12</strain>
    </source>
</reference>
<organism evidence="15 16">
    <name type="scientific">Thermocrinis albus (strain DSM 14484 / JCM 11386 / HI 11/12)</name>
    <dbReference type="NCBI Taxonomy" id="638303"/>
    <lineage>
        <taxon>Bacteria</taxon>
        <taxon>Pseudomonadati</taxon>
        <taxon>Aquificota</taxon>
        <taxon>Aquificia</taxon>
        <taxon>Aquificales</taxon>
        <taxon>Aquificaceae</taxon>
        <taxon>Thermocrinis</taxon>
    </lineage>
</organism>
<feature type="binding site" evidence="12">
    <location>
        <position position="196"/>
    </location>
    <ligand>
        <name>NADP(+)</name>
        <dbReference type="ChEBI" id="CHEBI:58349"/>
    </ligand>
</feature>
<feature type="domain" description="Tetrahydrofolate dehydrogenase/cyclohydrolase catalytic" evidence="13">
    <location>
        <begin position="10"/>
        <end position="125"/>
    </location>
</feature>
<evidence type="ECO:0000256" key="4">
    <source>
        <dbReference type="ARBA" id="ARBA00022605"/>
    </source>
</evidence>
<dbReference type="AlphaFoldDB" id="D3SP90"/>
<dbReference type="InterPro" id="IPR000672">
    <property type="entry name" value="THF_DH/CycHdrlase"/>
</dbReference>
<dbReference type="InterPro" id="IPR020631">
    <property type="entry name" value="THF_DH/CycHdrlase_NAD-bd_dom"/>
</dbReference>
<dbReference type="Gene3D" id="3.40.50.10860">
    <property type="entry name" value="Leucine Dehydrogenase, chain A, domain 1"/>
    <property type="match status" value="1"/>
</dbReference>
<dbReference type="PANTHER" id="PTHR48099:SF5">
    <property type="entry name" value="C-1-TETRAHYDROFOLATE SYNTHASE, CYTOPLASMIC"/>
    <property type="match status" value="1"/>
</dbReference>
<accession>D3SP90</accession>
<dbReference type="eggNOG" id="COG0190">
    <property type="taxonomic scope" value="Bacteria"/>
</dbReference>
<dbReference type="GO" id="GO:0009086">
    <property type="term" value="P:methionine biosynthetic process"/>
    <property type="evidence" value="ECO:0007669"/>
    <property type="project" value="UniProtKB-KW"/>
</dbReference>
<evidence type="ECO:0000256" key="10">
    <source>
        <dbReference type="ARBA" id="ARBA00023167"/>
    </source>
</evidence>
<keyword evidence="10 12" id="KW-0486">Methionine biosynthesis</keyword>
<keyword evidence="4 12" id="KW-0028">Amino-acid biosynthesis</keyword>